<feature type="compositionally biased region" description="Low complexity" evidence="2">
    <location>
        <begin position="243"/>
        <end position="256"/>
    </location>
</feature>
<evidence type="ECO:0000313" key="4">
    <source>
        <dbReference type="Proteomes" id="UP001190700"/>
    </source>
</evidence>
<organism evidence="3 4">
    <name type="scientific">Cymbomonas tetramitiformis</name>
    <dbReference type="NCBI Taxonomy" id="36881"/>
    <lineage>
        <taxon>Eukaryota</taxon>
        <taxon>Viridiplantae</taxon>
        <taxon>Chlorophyta</taxon>
        <taxon>Pyramimonadophyceae</taxon>
        <taxon>Pyramimonadales</taxon>
        <taxon>Pyramimonadaceae</taxon>
        <taxon>Cymbomonas</taxon>
    </lineage>
</organism>
<evidence type="ECO:0000256" key="2">
    <source>
        <dbReference type="SAM" id="MobiDB-lite"/>
    </source>
</evidence>
<name>A0AAE0FUC5_9CHLO</name>
<dbReference type="InterPro" id="IPR029488">
    <property type="entry name" value="Hmw/CFAP97"/>
</dbReference>
<evidence type="ECO:0000256" key="1">
    <source>
        <dbReference type="ARBA" id="ARBA00008315"/>
    </source>
</evidence>
<reference evidence="3 4" key="1">
    <citation type="journal article" date="2015" name="Genome Biol. Evol.">
        <title>Comparative Genomics of a Bacterivorous Green Alga Reveals Evolutionary Causalities and Consequences of Phago-Mixotrophic Mode of Nutrition.</title>
        <authorList>
            <person name="Burns J.A."/>
            <person name="Paasch A."/>
            <person name="Narechania A."/>
            <person name="Kim E."/>
        </authorList>
    </citation>
    <scope>NUCLEOTIDE SEQUENCE [LARGE SCALE GENOMIC DNA]</scope>
    <source>
        <strain evidence="3 4">PLY_AMNH</strain>
    </source>
</reference>
<dbReference type="AlphaFoldDB" id="A0AAE0FUC5"/>
<comment type="caution">
    <text evidence="3">The sequence shown here is derived from an EMBL/GenBank/DDBJ whole genome shotgun (WGS) entry which is preliminary data.</text>
</comment>
<evidence type="ECO:0000313" key="3">
    <source>
        <dbReference type="EMBL" id="KAK3266005.1"/>
    </source>
</evidence>
<dbReference type="InterPro" id="IPR038791">
    <property type="entry name" value="Cfap97/Hemingway"/>
</dbReference>
<dbReference type="EMBL" id="LGRX02013501">
    <property type="protein sequence ID" value="KAK3266005.1"/>
    <property type="molecule type" value="Genomic_DNA"/>
</dbReference>
<dbReference type="Pfam" id="PF13879">
    <property type="entry name" value="Hmw_CFAP97"/>
    <property type="match status" value="1"/>
</dbReference>
<dbReference type="PANTHER" id="PTHR23035">
    <property type="entry name" value="CILIA- AND FLAGELLA-ASSOCIATED PROTEIN 97-RELATED"/>
    <property type="match status" value="1"/>
</dbReference>
<sequence>MADRGRRALPVDNRLCNDRWVERCQKIHRDKLRTMKTTAIDPRLTTLDNNQPITMRMPHLQLKQKKAQLEEERFAQIELENRVLLEKMSKIMRQDPGDARSSHGGSHTEQFPFRSTLQLKPGVRIDMTQYPMLDSRNFVPPKSLNREFRLRELKRITSENQAMLRRIQSREPFYDHQKWEQERIRDMQYLNNVRSREVMSLSGRLKTTALPPLDHSSTARSAPEAGGPESPSADMAEPEPAAEEPSPAPEPASEAPADPEPEAAPEPAPEPQAE</sequence>
<comment type="similarity">
    <text evidence="1">Belongs to the CFAP97 family.</text>
</comment>
<accession>A0AAE0FUC5</accession>
<feature type="region of interest" description="Disordered" evidence="2">
    <location>
        <begin position="204"/>
        <end position="274"/>
    </location>
</feature>
<gene>
    <name evidence="3" type="ORF">CYMTET_25348</name>
</gene>
<dbReference type="PANTHER" id="PTHR23035:SF2">
    <property type="entry name" value="KIAA1430 HOMOLOGUE"/>
    <property type="match status" value="1"/>
</dbReference>
<feature type="compositionally biased region" description="Pro residues" evidence="2">
    <location>
        <begin position="264"/>
        <end position="274"/>
    </location>
</feature>
<keyword evidence="4" id="KW-1185">Reference proteome</keyword>
<dbReference type="Proteomes" id="UP001190700">
    <property type="component" value="Unassembled WGS sequence"/>
</dbReference>
<protein>
    <submittedName>
        <fullName evidence="3">Uncharacterized protein</fullName>
    </submittedName>
</protein>
<proteinExistence type="inferred from homology"/>